<evidence type="ECO:0000256" key="1">
    <source>
        <dbReference type="SAM" id="MobiDB-lite"/>
    </source>
</evidence>
<dbReference type="Proteomes" id="UP000284676">
    <property type="component" value="Unassembled WGS sequence"/>
</dbReference>
<dbReference type="GO" id="GO:0016837">
    <property type="term" value="F:carbon-oxygen lyase activity, acting on polysaccharides"/>
    <property type="evidence" value="ECO:0007669"/>
    <property type="project" value="InterPro"/>
</dbReference>
<keyword evidence="3" id="KW-0456">Lyase</keyword>
<evidence type="ECO:0000313" key="3">
    <source>
        <dbReference type="EMBL" id="RHF73511.1"/>
    </source>
</evidence>
<dbReference type="Gene3D" id="3.90.105.40">
    <property type="match status" value="1"/>
</dbReference>
<dbReference type="Gene3D" id="2.30.30.880">
    <property type="match status" value="1"/>
</dbReference>
<evidence type="ECO:0000256" key="2">
    <source>
        <dbReference type="SAM" id="SignalP"/>
    </source>
</evidence>
<dbReference type="RefSeq" id="WP_118234171.1">
    <property type="nucleotide sequence ID" value="NZ_QRHL01000004.1"/>
</dbReference>
<dbReference type="GO" id="GO:0042597">
    <property type="term" value="C:periplasmic space"/>
    <property type="evidence" value="ECO:0007669"/>
    <property type="project" value="InterPro"/>
</dbReference>
<dbReference type="Gene3D" id="1.50.10.20">
    <property type="match status" value="1"/>
</dbReference>
<dbReference type="EMBL" id="QRHL01000004">
    <property type="protein sequence ID" value="RHF73511.1"/>
    <property type="molecule type" value="Genomic_DNA"/>
</dbReference>
<feature type="region of interest" description="Disordered" evidence="1">
    <location>
        <begin position="278"/>
        <end position="304"/>
    </location>
</feature>
<dbReference type="SUPFAM" id="SSF48208">
    <property type="entry name" value="Six-hairpin glycosidases"/>
    <property type="match status" value="2"/>
</dbReference>
<organism evidence="3 4">
    <name type="scientific">Fusobacterium mortiferum</name>
    <dbReference type="NCBI Taxonomy" id="850"/>
    <lineage>
        <taxon>Bacteria</taxon>
        <taxon>Fusobacteriati</taxon>
        <taxon>Fusobacteriota</taxon>
        <taxon>Fusobacteriia</taxon>
        <taxon>Fusobacteriales</taxon>
        <taxon>Fusobacteriaceae</taxon>
        <taxon>Fusobacterium</taxon>
    </lineage>
</organism>
<gene>
    <name evidence="3" type="ORF">DW663_04385</name>
</gene>
<dbReference type="InterPro" id="IPR008928">
    <property type="entry name" value="6-hairpin_glycosidase_sf"/>
</dbReference>
<feature type="signal peptide" evidence="2">
    <location>
        <begin position="1"/>
        <end position="23"/>
    </location>
</feature>
<feature type="chain" id="PRO_5019404714" evidence="2">
    <location>
        <begin position="24"/>
        <end position="575"/>
    </location>
</feature>
<evidence type="ECO:0000313" key="4">
    <source>
        <dbReference type="Proteomes" id="UP000284676"/>
    </source>
</evidence>
<sequence>MNFKLKKLSKILIFLALYNLGFAIPKYDNEDEKRLNAVKEFYTNVLKDGKSKSNPTPLLADGINILTKEPVEWIFPNGEKVKISNFANQQNFLRTLVSLSEVTGDTKYINTAVDTSKYFMDNFVSENKLFYWGGHRFLNLDTLTTVGPQNKNQVHELKNLFPYYEFLYEINPEVTKNYVIAFWNAHVEDWDTLDMGRHGNYDKKFNPNVFKEHHPKDIVDPNKLPALPETKGLTFINAGSDLIYSAYVLNSLSPNKEMKDWGKTVFTQYQLARNPETGAPVYQFTSPKKREWPPKSDKDTNSKYGDRAFRQFGAEFGDIAKEANALFKGNPRTIVVDNSLVLHDIYTKTKDKDILTSAIANLKNYYKIALDTENGNLKPVWNDGTDLSNYTLVRDGYYGKKGTVLKSEPIKSEEYAIPLIRWYAVTKDKNLWDTARTILNKNFNLGDIGTFDGKDISLNMNTTNSSPYSIFLMIDLYKATNNDKYIELARIVGNNLVTTKFKNGYFVAEPNLLNAKIDSIEAFSLVSLDAILKGKEKNIPQYISHGGYIHGEHIEGDSVYDRNVIYNKTINEDVK</sequence>
<protein>
    <submittedName>
        <fullName evidence="3">Exopolygalacturonate lyase</fullName>
    </submittedName>
</protein>
<accession>A0A414PYF2</accession>
<dbReference type="InterPro" id="IPR010702">
    <property type="entry name" value="Pectate_lyase_2"/>
</dbReference>
<dbReference type="GO" id="GO:0045490">
    <property type="term" value="P:pectin catabolic process"/>
    <property type="evidence" value="ECO:0007669"/>
    <property type="project" value="InterPro"/>
</dbReference>
<dbReference type="Pfam" id="PF06917">
    <property type="entry name" value="Pectate_lyase_2"/>
    <property type="match status" value="1"/>
</dbReference>
<dbReference type="AlphaFoldDB" id="A0A414PYF2"/>
<keyword evidence="2" id="KW-0732">Signal</keyword>
<proteinExistence type="predicted"/>
<reference evidence="3 4" key="1">
    <citation type="submission" date="2018-08" db="EMBL/GenBank/DDBJ databases">
        <title>A genome reference for cultivated species of the human gut microbiota.</title>
        <authorList>
            <person name="Zou Y."/>
            <person name="Xue W."/>
            <person name="Luo G."/>
        </authorList>
    </citation>
    <scope>NUCLEOTIDE SEQUENCE [LARGE SCALE GENOMIC DNA]</scope>
    <source>
        <strain evidence="3 4">AM25-1</strain>
    </source>
</reference>
<comment type="caution">
    <text evidence="3">The sequence shown here is derived from an EMBL/GenBank/DDBJ whole genome shotgun (WGS) entry which is preliminary data.</text>
</comment>
<name>A0A414PYF2_FUSMR</name>
<feature type="compositionally biased region" description="Basic and acidic residues" evidence="1">
    <location>
        <begin position="288"/>
        <end position="304"/>
    </location>
</feature>